<dbReference type="InterPro" id="IPR005665">
    <property type="entry name" value="SecF_bac"/>
</dbReference>
<reference evidence="11 12" key="1">
    <citation type="journal article" date="2016" name="Nat. Commun.">
        <title>Thousands of microbial genomes shed light on interconnected biogeochemical processes in an aquifer system.</title>
        <authorList>
            <person name="Anantharaman K."/>
            <person name="Brown C.T."/>
            <person name="Hug L.A."/>
            <person name="Sharon I."/>
            <person name="Castelle C.J."/>
            <person name="Probst A.J."/>
            <person name="Thomas B.C."/>
            <person name="Singh A."/>
            <person name="Wilkins M.J."/>
            <person name="Karaoz U."/>
            <person name="Brodie E.L."/>
            <person name="Williams K.H."/>
            <person name="Hubbard S.S."/>
            <person name="Banfield J.F."/>
        </authorList>
    </citation>
    <scope>NUCLEOTIDE SEQUENCE [LARGE SCALE GENOMIC DNA]</scope>
</reference>
<dbReference type="Gene3D" id="1.20.1640.10">
    <property type="entry name" value="Multidrug efflux transporter AcrB transmembrane domain"/>
    <property type="match status" value="1"/>
</dbReference>
<dbReference type="GO" id="GO:0005886">
    <property type="term" value="C:plasma membrane"/>
    <property type="evidence" value="ECO:0007669"/>
    <property type="project" value="UniProtKB-SubCell"/>
</dbReference>
<keyword evidence="2 9" id="KW-0813">Transport</keyword>
<evidence type="ECO:0000256" key="6">
    <source>
        <dbReference type="ARBA" id="ARBA00022989"/>
    </source>
</evidence>
<protein>
    <recommendedName>
        <fullName evidence="9">Protein-export membrane protein SecF</fullName>
    </recommendedName>
</protein>
<dbReference type="GO" id="GO:0065002">
    <property type="term" value="P:intracellular protein transmembrane transport"/>
    <property type="evidence" value="ECO:0007669"/>
    <property type="project" value="UniProtKB-UniRule"/>
</dbReference>
<dbReference type="GO" id="GO:0043952">
    <property type="term" value="P:protein transport by the Sec complex"/>
    <property type="evidence" value="ECO:0007669"/>
    <property type="project" value="UniProtKB-UniRule"/>
</dbReference>
<dbReference type="PANTHER" id="PTHR30081:SF8">
    <property type="entry name" value="PROTEIN TRANSLOCASE SUBUNIT SECF"/>
    <property type="match status" value="1"/>
</dbReference>
<evidence type="ECO:0000256" key="4">
    <source>
        <dbReference type="ARBA" id="ARBA00022692"/>
    </source>
</evidence>
<comment type="function">
    <text evidence="9">Part of the Sec protein translocase complex. Interacts with the SecYEG preprotein conducting channel. SecDF uses the proton motive force (PMF) to complete protein translocation after the ATP-dependent function of SecA.</text>
</comment>
<name>A0A1G1ZP44_9BACT</name>
<comment type="subunit">
    <text evidence="9">Forms a complex with SecD. Part of the essential Sec protein translocation apparatus which comprises SecA, SecYEG and auxiliary proteins SecDF. Other proteins may also be involved.</text>
</comment>
<dbReference type="Pfam" id="PF02355">
    <property type="entry name" value="SecD_SecF_C"/>
    <property type="match status" value="1"/>
</dbReference>
<keyword evidence="6 9" id="KW-1133">Transmembrane helix</keyword>
<feature type="transmembrane region" description="Helical" evidence="9">
    <location>
        <begin position="251"/>
        <end position="268"/>
    </location>
</feature>
<feature type="domain" description="Protein export membrane protein SecD/SecF C-terminal" evidence="10">
    <location>
        <begin position="99"/>
        <end position="303"/>
    </location>
</feature>
<evidence type="ECO:0000256" key="1">
    <source>
        <dbReference type="ARBA" id="ARBA00004651"/>
    </source>
</evidence>
<dbReference type="GO" id="GO:0015450">
    <property type="term" value="F:protein-transporting ATPase activity"/>
    <property type="evidence" value="ECO:0007669"/>
    <property type="project" value="InterPro"/>
</dbReference>
<dbReference type="PRINTS" id="PR01755">
    <property type="entry name" value="SECFTRNLCASE"/>
</dbReference>
<dbReference type="SUPFAM" id="SSF82866">
    <property type="entry name" value="Multidrug efflux transporter AcrB transmembrane domain"/>
    <property type="match status" value="1"/>
</dbReference>
<dbReference type="PANTHER" id="PTHR30081">
    <property type="entry name" value="PROTEIN-EXPORT MEMBRANE PROTEIN SEC"/>
    <property type="match status" value="1"/>
</dbReference>
<dbReference type="InterPro" id="IPR022813">
    <property type="entry name" value="SecD/SecF_arch_bac"/>
</dbReference>
<dbReference type="NCBIfam" id="TIGR00966">
    <property type="entry name" value="transloc_SecF"/>
    <property type="match status" value="1"/>
</dbReference>
<keyword evidence="7 9" id="KW-0811">Translocation</keyword>
<dbReference type="GO" id="GO:0006605">
    <property type="term" value="P:protein targeting"/>
    <property type="evidence" value="ECO:0007669"/>
    <property type="project" value="UniProtKB-UniRule"/>
</dbReference>
<comment type="caution">
    <text evidence="11">The sequence shown here is derived from an EMBL/GenBank/DDBJ whole genome shotgun (WGS) entry which is preliminary data.</text>
</comment>
<evidence type="ECO:0000256" key="5">
    <source>
        <dbReference type="ARBA" id="ARBA00022927"/>
    </source>
</evidence>
<keyword evidence="5 9" id="KW-0653">Protein transport</keyword>
<comment type="similarity">
    <text evidence="9">Belongs to the SecD/SecF family. SecF subfamily.</text>
</comment>
<evidence type="ECO:0000313" key="11">
    <source>
        <dbReference type="EMBL" id="OGY66275.1"/>
    </source>
</evidence>
<evidence type="ECO:0000256" key="9">
    <source>
        <dbReference type="HAMAP-Rule" id="MF_01464"/>
    </source>
</evidence>
<dbReference type="AlphaFoldDB" id="A0A1G1ZP44"/>
<dbReference type="InterPro" id="IPR048634">
    <property type="entry name" value="SecD_SecF_C"/>
</dbReference>
<gene>
    <name evidence="9" type="primary">secF</name>
    <name evidence="11" type="ORF">A3A04_02490</name>
</gene>
<accession>A0A1G1ZP44</accession>
<feature type="transmembrane region" description="Helical" evidence="9">
    <location>
        <begin position="156"/>
        <end position="178"/>
    </location>
</feature>
<evidence type="ECO:0000313" key="12">
    <source>
        <dbReference type="Proteomes" id="UP000178517"/>
    </source>
</evidence>
<evidence type="ECO:0000256" key="8">
    <source>
        <dbReference type="ARBA" id="ARBA00023136"/>
    </source>
</evidence>
<evidence type="ECO:0000256" key="2">
    <source>
        <dbReference type="ARBA" id="ARBA00022448"/>
    </source>
</evidence>
<sequence>MLNIVGHKKVFFIISGLLIIFVVITIIVLGFKSGIDLKGGTEWQFVFEREGVEKSAVEKVFEGKDVTILSRDVDDTHTFLVRSVFFEEKDHVAYAGILKEQFGPFEELRFESIGPAVGRELQEKALWAIVFVLLGISFYVAFAFRRASWPIRSWKYGVVTVLTLFHDVLIPAGFIAIMGKLNGVEVDVNFIVAILVIMGFSVHDTIVVFDRIRENLKFVKEVKSYKKDEAASATDFASIVNRSVNKTLPRSINTSLTLVLMLLALVFFGPYTLYYFVLVILIGTVIGTYSSIFIASTLLVAWHSWQKY</sequence>
<evidence type="ECO:0000259" key="10">
    <source>
        <dbReference type="Pfam" id="PF02355"/>
    </source>
</evidence>
<comment type="subcellular location">
    <subcellularLocation>
        <location evidence="1 9">Cell membrane</location>
        <topology evidence="1 9">Multi-pass membrane protein</topology>
    </subcellularLocation>
</comment>
<feature type="transmembrane region" description="Helical" evidence="9">
    <location>
        <begin position="190"/>
        <end position="209"/>
    </location>
</feature>
<dbReference type="Proteomes" id="UP000178517">
    <property type="component" value="Unassembled WGS sequence"/>
</dbReference>
<feature type="transmembrane region" description="Helical" evidence="9">
    <location>
        <begin position="274"/>
        <end position="302"/>
    </location>
</feature>
<organism evidence="11 12">
    <name type="scientific">Candidatus Harrisonbacteria bacterium RIFCSPLOWO2_01_FULL_40_28</name>
    <dbReference type="NCBI Taxonomy" id="1798406"/>
    <lineage>
        <taxon>Bacteria</taxon>
        <taxon>Candidatus Harrisoniibacteriota</taxon>
    </lineage>
</organism>
<feature type="transmembrane region" description="Helical" evidence="9">
    <location>
        <begin position="12"/>
        <end position="31"/>
    </location>
</feature>
<dbReference type="HAMAP" id="MF_01464_B">
    <property type="entry name" value="SecF_B"/>
    <property type="match status" value="1"/>
</dbReference>
<proteinExistence type="inferred from homology"/>
<evidence type="ECO:0000256" key="7">
    <source>
        <dbReference type="ARBA" id="ARBA00023010"/>
    </source>
</evidence>
<keyword evidence="8 9" id="KW-0472">Membrane</keyword>
<keyword evidence="3 9" id="KW-1003">Cell membrane</keyword>
<dbReference type="STRING" id="1798406.A3A04_02490"/>
<feature type="transmembrane region" description="Helical" evidence="9">
    <location>
        <begin position="125"/>
        <end position="144"/>
    </location>
</feature>
<dbReference type="InterPro" id="IPR022645">
    <property type="entry name" value="SecD/SecF_bac"/>
</dbReference>
<keyword evidence="4 9" id="KW-0812">Transmembrane</keyword>
<dbReference type="EMBL" id="MHJI01000008">
    <property type="protein sequence ID" value="OGY66275.1"/>
    <property type="molecule type" value="Genomic_DNA"/>
</dbReference>
<evidence type="ECO:0000256" key="3">
    <source>
        <dbReference type="ARBA" id="ARBA00022475"/>
    </source>
</evidence>